<organism evidence="11 12">
    <name type="scientific">Paremcibacter congregatus</name>
    <dbReference type="NCBI Taxonomy" id="2043170"/>
    <lineage>
        <taxon>Bacteria</taxon>
        <taxon>Pseudomonadati</taxon>
        <taxon>Pseudomonadota</taxon>
        <taxon>Alphaproteobacteria</taxon>
        <taxon>Emcibacterales</taxon>
        <taxon>Emcibacteraceae</taxon>
        <taxon>Paremcibacter</taxon>
    </lineage>
</organism>
<feature type="transmembrane region" description="Helical" evidence="8">
    <location>
        <begin position="354"/>
        <end position="373"/>
    </location>
</feature>
<evidence type="ECO:0000256" key="6">
    <source>
        <dbReference type="ARBA" id="ARBA00023049"/>
    </source>
</evidence>
<dbReference type="Pfam" id="PF16491">
    <property type="entry name" value="Peptidase_M48_N"/>
    <property type="match status" value="1"/>
</dbReference>
<proteinExistence type="predicted"/>
<feature type="domain" description="CAAX prenyl protease 1 N-terminal" evidence="10">
    <location>
        <begin position="68"/>
        <end position="232"/>
    </location>
</feature>
<comment type="cofactor">
    <cofactor evidence="1">
        <name>Zn(2+)</name>
        <dbReference type="ChEBI" id="CHEBI:29105"/>
    </cofactor>
</comment>
<keyword evidence="8" id="KW-0472">Membrane</keyword>
<evidence type="ECO:0000256" key="5">
    <source>
        <dbReference type="ARBA" id="ARBA00022833"/>
    </source>
</evidence>
<dbReference type="GO" id="GO:0046872">
    <property type="term" value="F:metal ion binding"/>
    <property type="evidence" value="ECO:0007669"/>
    <property type="project" value="UniProtKB-KW"/>
</dbReference>
<dbReference type="Gene3D" id="3.30.2010.10">
    <property type="entry name" value="Metalloproteases ('zincins'), catalytic domain"/>
    <property type="match status" value="1"/>
</dbReference>
<dbReference type="Proteomes" id="UP000229730">
    <property type="component" value="Unassembled WGS sequence"/>
</dbReference>
<feature type="transmembrane region" description="Helical" evidence="8">
    <location>
        <begin position="204"/>
        <end position="227"/>
    </location>
</feature>
<dbReference type="GO" id="GO:0006508">
    <property type="term" value="P:proteolysis"/>
    <property type="evidence" value="ECO:0007669"/>
    <property type="project" value="UniProtKB-KW"/>
</dbReference>
<dbReference type="OrthoDB" id="9781930at2"/>
<dbReference type="PANTHER" id="PTHR10120">
    <property type="entry name" value="CAAX PRENYL PROTEASE 1"/>
    <property type="match status" value="1"/>
</dbReference>
<evidence type="ECO:0000256" key="4">
    <source>
        <dbReference type="ARBA" id="ARBA00022801"/>
    </source>
</evidence>
<evidence type="ECO:0000259" key="10">
    <source>
        <dbReference type="Pfam" id="PF16491"/>
    </source>
</evidence>
<dbReference type="AlphaFoldDB" id="A0A2G4YVX6"/>
<feature type="transmembrane region" description="Helical" evidence="8">
    <location>
        <begin position="94"/>
        <end position="115"/>
    </location>
</feature>
<comment type="caution">
    <text evidence="11">The sequence shown here is derived from an EMBL/GenBank/DDBJ whole genome shotgun (WGS) entry which is preliminary data.</text>
</comment>
<dbReference type="InterPro" id="IPR032456">
    <property type="entry name" value="Peptidase_M48_N"/>
</dbReference>
<keyword evidence="2" id="KW-0645">Protease</keyword>
<feature type="transmembrane region" description="Helical" evidence="8">
    <location>
        <begin position="172"/>
        <end position="197"/>
    </location>
</feature>
<feature type="transmembrane region" description="Helical" evidence="8">
    <location>
        <begin position="316"/>
        <end position="342"/>
    </location>
</feature>
<sequence>MCPMPPPSPCMPFPPHDPNGDKNRTMTTPSQITRRLTSLILLSGLILMMGTFVRPAEAATFDPLQATEALMAQIDIYASETSDAYYEGRYWLKFWGFLYAAAVCFFLLLTLISSYIRDLATQLSDRLWLQVPFYILIYTPLAFLLYFPFLVYKDYTREHQYGLSNQTFFQWLNSHMLMEVINILAIALLLTLVYTAIQRARRVWWLWGGTIASLLLAFFMIVSPVLIEPMFNDFSPLEEGPLKQDLIVMAKAQGLDTDRILIYDGSRQSSRMSGHISGLFGTTRIALSDTILQNADNREIRALIAHEIAHYTHHHLYLAFAGLAVMIFGGFFFLNWSLSWIITRYGALWRINHIGDLAGLPLMILLISSYTLLITPLDAALNRYIEDEADLVGLEISQDPDAMARLYIKLAKYRKIRPNALEEFLFYREMPTEERILEAMRWKANHMENKED</sequence>
<keyword evidence="4" id="KW-0378">Hydrolase</keyword>
<feature type="compositionally biased region" description="Pro residues" evidence="7">
    <location>
        <begin position="1"/>
        <end position="17"/>
    </location>
</feature>
<keyword evidence="3" id="KW-0479">Metal-binding</keyword>
<name>A0A2G4YVX6_9PROT</name>
<evidence type="ECO:0008006" key="13">
    <source>
        <dbReference type="Google" id="ProtNLM"/>
    </source>
</evidence>
<evidence type="ECO:0000256" key="7">
    <source>
        <dbReference type="SAM" id="MobiDB-lite"/>
    </source>
</evidence>
<feature type="transmembrane region" description="Helical" evidence="8">
    <location>
        <begin position="127"/>
        <end position="152"/>
    </location>
</feature>
<dbReference type="Pfam" id="PF01435">
    <property type="entry name" value="Peptidase_M48"/>
    <property type="match status" value="1"/>
</dbReference>
<feature type="region of interest" description="Disordered" evidence="7">
    <location>
        <begin position="1"/>
        <end position="26"/>
    </location>
</feature>
<evidence type="ECO:0000313" key="11">
    <source>
        <dbReference type="EMBL" id="PHZ86494.1"/>
    </source>
</evidence>
<evidence type="ECO:0000313" key="12">
    <source>
        <dbReference type="Proteomes" id="UP000229730"/>
    </source>
</evidence>
<keyword evidence="5" id="KW-0862">Zinc</keyword>
<keyword evidence="6" id="KW-0482">Metalloprotease</keyword>
<evidence type="ECO:0000256" key="2">
    <source>
        <dbReference type="ARBA" id="ARBA00022670"/>
    </source>
</evidence>
<protein>
    <recommendedName>
        <fullName evidence="13">Peptidase M48</fullName>
    </recommendedName>
</protein>
<evidence type="ECO:0000259" key="9">
    <source>
        <dbReference type="Pfam" id="PF01435"/>
    </source>
</evidence>
<gene>
    <name evidence="11" type="ORF">CRD36_00990</name>
</gene>
<keyword evidence="8" id="KW-0812">Transmembrane</keyword>
<dbReference type="InParanoid" id="A0A2G4YVX6"/>
<accession>A0A2G4YVX6</accession>
<keyword evidence="8" id="KW-1133">Transmembrane helix</keyword>
<reference evidence="11 12" key="1">
    <citation type="submission" date="2017-10" db="EMBL/GenBank/DDBJ databases">
        <title>Frigbacter circumglobatus gen. nov. sp. nov., isolated from sediment cultured in situ.</title>
        <authorList>
            <person name="Zhao Z."/>
        </authorList>
    </citation>
    <scope>NUCLEOTIDE SEQUENCE [LARGE SCALE GENOMIC DNA]</scope>
    <source>
        <strain evidence="11 12">ZYL</strain>
    </source>
</reference>
<feature type="domain" description="Peptidase M48" evidence="9">
    <location>
        <begin position="238"/>
        <end position="423"/>
    </location>
</feature>
<dbReference type="GO" id="GO:0004222">
    <property type="term" value="F:metalloendopeptidase activity"/>
    <property type="evidence" value="ECO:0007669"/>
    <property type="project" value="InterPro"/>
</dbReference>
<evidence type="ECO:0000256" key="3">
    <source>
        <dbReference type="ARBA" id="ARBA00022723"/>
    </source>
</evidence>
<evidence type="ECO:0000256" key="8">
    <source>
        <dbReference type="SAM" id="Phobius"/>
    </source>
</evidence>
<keyword evidence="12" id="KW-1185">Reference proteome</keyword>
<dbReference type="EMBL" id="PDEM01000007">
    <property type="protein sequence ID" value="PHZ86494.1"/>
    <property type="molecule type" value="Genomic_DNA"/>
</dbReference>
<dbReference type="InterPro" id="IPR001915">
    <property type="entry name" value="Peptidase_M48"/>
</dbReference>
<evidence type="ECO:0000256" key="1">
    <source>
        <dbReference type="ARBA" id="ARBA00001947"/>
    </source>
</evidence>